<comment type="caution">
    <text evidence="3">The sequence shown here is derived from an EMBL/GenBank/DDBJ whole genome shotgun (WGS) entry which is preliminary data.</text>
</comment>
<protein>
    <recommendedName>
        <fullName evidence="2">UPF0178 protein GGR24_001704</fullName>
    </recommendedName>
</protein>
<reference evidence="3 4" key="1">
    <citation type="submission" date="2020-08" db="EMBL/GenBank/DDBJ databases">
        <title>Genomic Encyclopedia of Type Strains, Phase IV (KMG-IV): sequencing the most valuable type-strain genomes for metagenomic binning, comparative biology and taxonomic classification.</title>
        <authorList>
            <person name="Goeker M."/>
        </authorList>
    </citation>
    <scope>NUCLEOTIDE SEQUENCE [LARGE SCALE GENOMIC DNA]</scope>
    <source>
        <strain evidence="3 4">DSM 25481</strain>
    </source>
</reference>
<accession>A0A7W6D2R4</accession>
<dbReference type="PANTHER" id="PTHR35146">
    <property type="entry name" value="UPF0178 PROTEIN YAII"/>
    <property type="match status" value="1"/>
</dbReference>
<evidence type="ECO:0000313" key="4">
    <source>
        <dbReference type="Proteomes" id="UP000528964"/>
    </source>
</evidence>
<dbReference type="CDD" id="cd18720">
    <property type="entry name" value="PIN_YqxD-like"/>
    <property type="match status" value="1"/>
</dbReference>
<evidence type="ECO:0000256" key="2">
    <source>
        <dbReference type="HAMAP-Rule" id="MF_00489"/>
    </source>
</evidence>
<dbReference type="InterPro" id="IPR003791">
    <property type="entry name" value="UPF0178"/>
</dbReference>
<dbReference type="PANTHER" id="PTHR35146:SF1">
    <property type="entry name" value="UPF0178 PROTEIN YAII"/>
    <property type="match status" value="1"/>
</dbReference>
<dbReference type="EMBL" id="JACIDR010000002">
    <property type="protein sequence ID" value="MBB3973047.1"/>
    <property type="molecule type" value="Genomic_DNA"/>
</dbReference>
<dbReference type="AlphaFoldDB" id="A0A7W6D2R4"/>
<keyword evidence="4" id="KW-1185">Reference proteome</keyword>
<gene>
    <name evidence="3" type="ORF">GGR24_001704</name>
</gene>
<dbReference type="HAMAP" id="MF_00489">
    <property type="entry name" value="UPF0178"/>
    <property type="match status" value="1"/>
</dbReference>
<comment type="similarity">
    <text evidence="1 2">Belongs to the UPF0178 family.</text>
</comment>
<sequence>MSQSPPLPTVFIDGDACPVKSEVYRVAERHGLQTVVVANRFIFTPRDAKVRLEVVPAGPDVADDWIAENAKAHDIVVTADVPLAARCLAKGAAALGPSGRAFTEANIGAALASRELMSHLREVGEITGGPGAFRPQDRSRFLQQLEHAVVRARRALEAQDGA</sequence>
<evidence type="ECO:0000313" key="3">
    <source>
        <dbReference type="EMBL" id="MBB3973047.1"/>
    </source>
</evidence>
<dbReference type="Proteomes" id="UP000528964">
    <property type="component" value="Unassembled WGS sequence"/>
</dbReference>
<dbReference type="NCBIfam" id="NF001095">
    <property type="entry name" value="PRK00124.1"/>
    <property type="match status" value="1"/>
</dbReference>
<organism evidence="3 4">
    <name type="scientific">Hansschlegelia beijingensis</name>
    <dbReference type="NCBI Taxonomy" id="1133344"/>
    <lineage>
        <taxon>Bacteria</taxon>
        <taxon>Pseudomonadati</taxon>
        <taxon>Pseudomonadota</taxon>
        <taxon>Alphaproteobacteria</taxon>
        <taxon>Hyphomicrobiales</taxon>
        <taxon>Methylopilaceae</taxon>
        <taxon>Hansschlegelia</taxon>
    </lineage>
</organism>
<dbReference type="Pfam" id="PF02639">
    <property type="entry name" value="DUF188"/>
    <property type="match status" value="1"/>
</dbReference>
<proteinExistence type="inferred from homology"/>
<name>A0A7W6D2R4_9HYPH</name>
<evidence type="ECO:0000256" key="1">
    <source>
        <dbReference type="ARBA" id="ARBA00008522"/>
    </source>
</evidence>
<dbReference type="RefSeq" id="WP_183394908.1">
    <property type="nucleotide sequence ID" value="NZ_JACIDR010000002.1"/>
</dbReference>